<protein>
    <submittedName>
        <fullName evidence="2">DUF4347 domain-containing protein</fullName>
    </submittedName>
</protein>
<dbReference type="Pfam" id="PF14252">
    <property type="entry name" value="DUF4347"/>
    <property type="match status" value="1"/>
</dbReference>
<evidence type="ECO:0000313" key="3">
    <source>
        <dbReference type="Proteomes" id="UP001597405"/>
    </source>
</evidence>
<accession>A0ABW4U3L6</accession>
<proteinExistence type="predicted"/>
<evidence type="ECO:0000313" key="2">
    <source>
        <dbReference type="EMBL" id="MFD1981429.1"/>
    </source>
</evidence>
<dbReference type="InterPro" id="IPR025592">
    <property type="entry name" value="DUF4347"/>
</dbReference>
<comment type="caution">
    <text evidence="2">The sequence shown here is derived from an EMBL/GenBank/DDBJ whole genome shotgun (WGS) entry which is preliminary data.</text>
</comment>
<feature type="domain" description="DUF4347" evidence="1">
    <location>
        <begin position="7"/>
        <end position="170"/>
    </location>
</feature>
<dbReference type="EMBL" id="JBHUGZ010000001">
    <property type="protein sequence ID" value="MFD1981429.1"/>
    <property type="molecule type" value="Genomic_DNA"/>
</dbReference>
<keyword evidence="3" id="KW-1185">Reference proteome</keyword>
<name>A0ABW4U3L6_9HYPH</name>
<sequence>MARASEILFVDPTVSDLQTVLGNVRPEVQAIVLDGRRPAAQQIAAALAGHAGLDAVHVIAHGAPGRVSFAAGVWSVETLDDDEVDLAGIGRALGADGDLVLWSCHVGAGTAGSRFVDALSRVAGAPVAAADNLVGSHALGGQWELAARLPRGLVRPPLTSVGMAGYAGVLFGNYVNIKFPASTAPNRYHIVVNIDGTRTIIGDFTVPKGTFAGSLSVSVSVSGSFTISGTSSGMSSPGSIGLFSQISGSESIDYDVTATPILGPVGTKVTCAPR</sequence>
<dbReference type="RefSeq" id="WP_379092821.1">
    <property type="nucleotide sequence ID" value="NZ_JBHUGZ010000001.1"/>
</dbReference>
<gene>
    <name evidence="2" type="ORF">ACFSOZ_01745</name>
</gene>
<dbReference type="Proteomes" id="UP001597405">
    <property type="component" value="Unassembled WGS sequence"/>
</dbReference>
<evidence type="ECO:0000259" key="1">
    <source>
        <dbReference type="Pfam" id="PF14252"/>
    </source>
</evidence>
<organism evidence="2 3">
    <name type="scientific">Mesorhizobium newzealandense</name>
    <dbReference type="NCBI Taxonomy" id="1300302"/>
    <lineage>
        <taxon>Bacteria</taxon>
        <taxon>Pseudomonadati</taxon>
        <taxon>Pseudomonadota</taxon>
        <taxon>Alphaproteobacteria</taxon>
        <taxon>Hyphomicrobiales</taxon>
        <taxon>Phyllobacteriaceae</taxon>
        <taxon>Mesorhizobium</taxon>
    </lineage>
</organism>
<reference evidence="3" key="1">
    <citation type="journal article" date="2019" name="Int. J. Syst. Evol. Microbiol.">
        <title>The Global Catalogue of Microorganisms (GCM) 10K type strain sequencing project: providing services to taxonomists for standard genome sequencing and annotation.</title>
        <authorList>
            <consortium name="The Broad Institute Genomics Platform"/>
            <consortium name="The Broad Institute Genome Sequencing Center for Infectious Disease"/>
            <person name="Wu L."/>
            <person name="Ma J."/>
        </authorList>
    </citation>
    <scope>NUCLEOTIDE SEQUENCE [LARGE SCALE GENOMIC DNA]</scope>
    <source>
        <strain evidence="3">CGMCC 1.16225</strain>
    </source>
</reference>